<dbReference type="Pfam" id="PF00482">
    <property type="entry name" value="T2SSF"/>
    <property type="match status" value="2"/>
</dbReference>
<keyword evidence="4 7" id="KW-0812">Transmembrane</keyword>
<evidence type="ECO:0000256" key="7">
    <source>
        <dbReference type="SAM" id="Phobius"/>
    </source>
</evidence>
<protein>
    <submittedName>
        <fullName evidence="9">Type II secretion system protein F</fullName>
    </submittedName>
</protein>
<feature type="transmembrane region" description="Helical" evidence="7">
    <location>
        <begin position="161"/>
        <end position="186"/>
    </location>
</feature>
<evidence type="ECO:0000256" key="2">
    <source>
        <dbReference type="ARBA" id="ARBA00005745"/>
    </source>
</evidence>
<dbReference type="InterPro" id="IPR042094">
    <property type="entry name" value="T2SS_GspF_sf"/>
</dbReference>
<feature type="transmembrane region" description="Helical" evidence="7">
    <location>
        <begin position="321"/>
        <end position="345"/>
    </location>
</feature>
<proteinExistence type="inferred from homology"/>
<feature type="transmembrane region" description="Helical" evidence="7">
    <location>
        <begin position="118"/>
        <end position="141"/>
    </location>
</feature>
<name>A0A5C5YI67_9BACT</name>
<keyword evidence="3" id="KW-1003">Cell membrane</keyword>
<feature type="domain" description="Type II secretion system protein GspF" evidence="8">
    <location>
        <begin position="23"/>
        <end position="142"/>
    </location>
</feature>
<gene>
    <name evidence="9" type="primary">epsF_3</name>
    <name evidence="9" type="ORF">Pla123a_33350</name>
</gene>
<keyword evidence="5 7" id="KW-1133">Transmembrane helix</keyword>
<dbReference type="Gene3D" id="1.20.81.30">
    <property type="entry name" value="Type II secretion system (T2SS), domain F"/>
    <property type="match status" value="2"/>
</dbReference>
<comment type="subcellular location">
    <subcellularLocation>
        <location evidence="1">Cell membrane</location>
        <topology evidence="1">Multi-pass membrane protein</topology>
    </subcellularLocation>
</comment>
<evidence type="ECO:0000256" key="4">
    <source>
        <dbReference type="ARBA" id="ARBA00022692"/>
    </source>
</evidence>
<dbReference type="Proteomes" id="UP000318478">
    <property type="component" value="Unassembled WGS sequence"/>
</dbReference>
<evidence type="ECO:0000256" key="3">
    <source>
        <dbReference type="ARBA" id="ARBA00022475"/>
    </source>
</evidence>
<keyword evidence="10" id="KW-1185">Reference proteome</keyword>
<comment type="similarity">
    <text evidence="2">Belongs to the GSP F family.</text>
</comment>
<dbReference type="AlphaFoldDB" id="A0A5C5YI67"/>
<evidence type="ECO:0000259" key="8">
    <source>
        <dbReference type="Pfam" id="PF00482"/>
    </source>
</evidence>
<dbReference type="InterPro" id="IPR003004">
    <property type="entry name" value="GspF/PilC"/>
</dbReference>
<accession>A0A5C5YI67</accession>
<dbReference type="OrthoDB" id="284614at2"/>
<dbReference type="RefSeq" id="WP_146588943.1">
    <property type="nucleotide sequence ID" value="NZ_SJPO01000008.1"/>
</dbReference>
<dbReference type="InterPro" id="IPR018076">
    <property type="entry name" value="T2SS_GspF_dom"/>
</dbReference>
<evidence type="ECO:0000256" key="1">
    <source>
        <dbReference type="ARBA" id="ARBA00004651"/>
    </source>
</evidence>
<sequence length="350" mass="37473">MSLTSSHQTPSRFADWPDDPASRLAIWLDQRLPLPQMLRALAEEQGGRAAAGLGLMADRVEAGDDLKQAFAAAQDKLPRRLRRQLAVAAESDDLRTALPAATAANASSAGLTLETLAILAYPAIFLAAVLLVFSLFSYVVFPEFCAIFNDFGLDLPVMTVVLLNAGAALPGIVLTLFVLIVAALILSRIPGVGRWVHWLATAAPLVGRLWVSFGHQSFSQLLSAYTAAGMQAPQALRAAAAGLADRNLAHATRLVARRCEAGESIAQAMAASRHFERSLTALVHWGEKNGQLPAALTEASQTYWIQTRHLVQLVQRVVPPLTFALVIGAVFFSVLALFLPLVSLVQNLSG</sequence>
<dbReference type="PANTHER" id="PTHR30012">
    <property type="entry name" value="GENERAL SECRETION PATHWAY PROTEIN"/>
    <property type="match status" value="1"/>
</dbReference>
<dbReference type="GO" id="GO:0005886">
    <property type="term" value="C:plasma membrane"/>
    <property type="evidence" value="ECO:0007669"/>
    <property type="project" value="UniProtKB-SubCell"/>
</dbReference>
<reference evidence="9 10" key="1">
    <citation type="submission" date="2019-02" db="EMBL/GenBank/DDBJ databases">
        <title>Deep-cultivation of Planctomycetes and their phenomic and genomic characterization uncovers novel biology.</title>
        <authorList>
            <person name="Wiegand S."/>
            <person name="Jogler M."/>
            <person name="Boedeker C."/>
            <person name="Pinto D."/>
            <person name="Vollmers J."/>
            <person name="Rivas-Marin E."/>
            <person name="Kohn T."/>
            <person name="Peeters S.H."/>
            <person name="Heuer A."/>
            <person name="Rast P."/>
            <person name="Oberbeckmann S."/>
            <person name="Bunk B."/>
            <person name="Jeske O."/>
            <person name="Meyerdierks A."/>
            <person name="Storesund J.E."/>
            <person name="Kallscheuer N."/>
            <person name="Luecker S."/>
            <person name="Lage O.M."/>
            <person name="Pohl T."/>
            <person name="Merkel B.J."/>
            <person name="Hornburger P."/>
            <person name="Mueller R.-W."/>
            <person name="Bruemmer F."/>
            <person name="Labrenz M."/>
            <person name="Spormann A.M."/>
            <person name="Op Den Camp H."/>
            <person name="Overmann J."/>
            <person name="Amann R."/>
            <person name="Jetten M.S.M."/>
            <person name="Mascher T."/>
            <person name="Medema M.H."/>
            <person name="Devos D.P."/>
            <person name="Kaster A.-K."/>
            <person name="Ovreas L."/>
            <person name="Rohde M."/>
            <person name="Galperin M.Y."/>
            <person name="Jogler C."/>
        </authorList>
    </citation>
    <scope>NUCLEOTIDE SEQUENCE [LARGE SCALE GENOMIC DNA]</scope>
    <source>
        <strain evidence="9 10">Pla123a</strain>
    </source>
</reference>
<comment type="caution">
    <text evidence="9">The sequence shown here is derived from an EMBL/GenBank/DDBJ whole genome shotgun (WGS) entry which is preliminary data.</text>
</comment>
<dbReference type="PANTHER" id="PTHR30012:SF0">
    <property type="entry name" value="TYPE II SECRETION SYSTEM PROTEIN F-RELATED"/>
    <property type="match status" value="1"/>
</dbReference>
<evidence type="ECO:0000313" key="9">
    <source>
        <dbReference type="EMBL" id="TWT74512.1"/>
    </source>
</evidence>
<evidence type="ECO:0000256" key="5">
    <source>
        <dbReference type="ARBA" id="ARBA00022989"/>
    </source>
</evidence>
<evidence type="ECO:0000256" key="6">
    <source>
        <dbReference type="ARBA" id="ARBA00023136"/>
    </source>
</evidence>
<keyword evidence="6 7" id="KW-0472">Membrane</keyword>
<organism evidence="9 10">
    <name type="scientific">Posidoniimonas polymericola</name>
    <dbReference type="NCBI Taxonomy" id="2528002"/>
    <lineage>
        <taxon>Bacteria</taxon>
        <taxon>Pseudomonadati</taxon>
        <taxon>Planctomycetota</taxon>
        <taxon>Planctomycetia</taxon>
        <taxon>Pirellulales</taxon>
        <taxon>Lacipirellulaceae</taxon>
        <taxon>Posidoniimonas</taxon>
    </lineage>
</organism>
<evidence type="ECO:0000313" key="10">
    <source>
        <dbReference type="Proteomes" id="UP000318478"/>
    </source>
</evidence>
<feature type="domain" description="Type II secretion system protein GspF" evidence="8">
    <location>
        <begin position="218"/>
        <end position="340"/>
    </location>
</feature>
<dbReference type="EMBL" id="SJPO01000008">
    <property type="protein sequence ID" value="TWT74512.1"/>
    <property type="molecule type" value="Genomic_DNA"/>
</dbReference>